<dbReference type="PIRSF" id="PIRSF016020">
    <property type="entry name" value="PHexose_mutarotase"/>
    <property type="match status" value="1"/>
</dbReference>
<dbReference type="PANTHER" id="PTHR11122:SF13">
    <property type="entry name" value="GLUCOSE-6-PHOSPHATE 1-EPIMERASE"/>
    <property type="match status" value="1"/>
</dbReference>
<evidence type="ECO:0000313" key="5">
    <source>
        <dbReference type="EMBL" id="AFI84881.1"/>
    </source>
</evidence>
<dbReference type="CDD" id="cd09020">
    <property type="entry name" value="D-hex-6-P-epi_like"/>
    <property type="match status" value="1"/>
</dbReference>
<dbReference type="STRING" id="754476.Q7A_2067"/>
<evidence type="ECO:0000256" key="2">
    <source>
        <dbReference type="ARBA" id="ARBA00005866"/>
    </source>
</evidence>
<evidence type="ECO:0000256" key="4">
    <source>
        <dbReference type="PIRNR" id="PIRNR016020"/>
    </source>
</evidence>
<dbReference type="InterPro" id="IPR014718">
    <property type="entry name" value="GH-type_carb-bd"/>
</dbReference>
<gene>
    <name evidence="5" type="ordered locus">Q7A_2067</name>
</gene>
<dbReference type="EMBL" id="CP003390">
    <property type="protein sequence ID" value="AFI84881.1"/>
    <property type="molecule type" value="Genomic_DNA"/>
</dbReference>
<proteinExistence type="inferred from homology"/>
<dbReference type="Proteomes" id="UP000009144">
    <property type="component" value="Chromosome"/>
</dbReference>
<dbReference type="Pfam" id="PF01263">
    <property type="entry name" value="Aldose_epim"/>
    <property type="match status" value="1"/>
</dbReference>
<reference evidence="5 6" key="2">
    <citation type="journal article" date="2013" name="Int. J. Syst. Evol. Microbiol.">
        <title>Methylophaga nitratireducenticrescens sp. nov. and Methylophaga frappieri sp. nov., isolated from the biofilm of the methanol-fed denitrification system treating the seawater at the Montreal Biodome.</title>
        <authorList>
            <person name="Villeneuve C."/>
            <person name="Martineau C."/>
            <person name="Mauffrey F."/>
            <person name="Villemur R."/>
        </authorList>
    </citation>
    <scope>NUCLEOTIDE SEQUENCE [LARGE SCALE GENOMIC DNA]</scope>
    <source>
        <strain evidence="5 6">JAM1</strain>
    </source>
</reference>
<keyword evidence="3 4" id="KW-0413">Isomerase</keyword>
<dbReference type="RefSeq" id="WP_014707249.1">
    <property type="nucleotide sequence ID" value="NC_017857.3"/>
</dbReference>
<dbReference type="GO" id="GO:0030246">
    <property type="term" value="F:carbohydrate binding"/>
    <property type="evidence" value="ECO:0007669"/>
    <property type="project" value="UniProtKB-UniRule"/>
</dbReference>
<dbReference type="OrthoDB" id="9790727at2"/>
<dbReference type="EC" id="5.1.3.15" evidence="4"/>
<dbReference type="GO" id="GO:0005975">
    <property type="term" value="P:carbohydrate metabolic process"/>
    <property type="evidence" value="ECO:0007669"/>
    <property type="project" value="InterPro"/>
</dbReference>
<comment type="catalytic activity">
    <reaction evidence="1">
        <text>alpha-D-glucose 6-phosphate = beta-D-glucose 6-phosphate</text>
        <dbReference type="Rhea" id="RHEA:16249"/>
        <dbReference type="ChEBI" id="CHEBI:58225"/>
        <dbReference type="ChEBI" id="CHEBI:58247"/>
        <dbReference type="EC" id="5.1.3.15"/>
    </reaction>
</comment>
<keyword evidence="6" id="KW-1185">Reference proteome</keyword>
<dbReference type="GO" id="GO:0047938">
    <property type="term" value="F:glucose-6-phosphate 1-epimerase activity"/>
    <property type="evidence" value="ECO:0007669"/>
    <property type="project" value="UniProtKB-UniRule"/>
</dbReference>
<name>I1XKG2_METNJ</name>
<dbReference type="KEGG" id="mej:Q7A_2067"/>
<evidence type="ECO:0000256" key="1">
    <source>
        <dbReference type="ARBA" id="ARBA00001096"/>
    </source>
</evidence>
<dbReference type="GO" id="GO:0005737">
    <property type="term" value="C:cytoplasm"/>
    <property type="evidence" value="ECO:0007669"/>
    <property type="project" value="TreeGrafter"/>
</dbReference>
<accession>I1XKG2</accession>
<protein>
    <recommendedName>
        <fullName evidence="4">Putative glucose-6-phosphate 1-epimerase</fullName>
        <ecNumber evidence="4">5.1.3.15</ecNumber>
    </recommendedName>
</protein>
<dbReference type="PANTHER" id="PTHR11122">
    <property type="entry name" value="APOSPORY-ASSOCIATED PROTEIN C-RELATED"/>
    <property type="match status" value="1"/>
</dbReference>
<dbReference type="InterPro" id="IPR011013">
    <property type="entry name" value="Gal_mutarotase_sf_dom"/>
</dbReference>
<evidence type="ECO:0000313" key="6">
    <source>
        <dbReference type="Proteomes" id="UP000009144"/>
    </source>
</evidence>
<reference evidence="5 6" key="1">
    <citation type="journal article" date="2012" name="J. Bacteriol.">
        <title>Complete genome sequences of Methylophaga sp. strain JAM1 and Methylophaga sp. strain JAM7.</title>
        <authorList>
            <person name="Villeneuve C."/>
            <person name="Martineau C."/>
            <person name="Mauffrey F."/>
            <person name="Villemur R."/>
        </authorList>
    </citation>
    <scope>NUCLEOTIDE SEQUENCE [LARGE SCALE GENOMIC DNA]</scope>
    <source>
        <strain evidence="5 6">JAM1</strain>
    </source>
</reference>
<dbReference type="PATRIC" id="fig|754476.3.peg.2044"/>
<dbReference type="AlphaFoldDB" id="I1XKG2"/>
<dbReference type="HOGENOM" id="CLU_048345_4_0_6"/>
<evidence type="ECO:0000256" key="3">
    <source>
        <dbReference type="ARBA" id="ARBA00023235"/>
    </source>
</evidence>
<organism evidence="5 6">
    <name type="scientific">Methylophaga nitratireducenticrescens</name>
    <dbReference type="NCBI Taxonomy" id="754476"/>
    <lineage>
        <taxon>Bacteria</taxon>
        <taxon>Pseudomonadati</taxon>
        <taxon>Pseudomonadota</taxon>
        <taxon>Gammaproteobacteria</taxon>
        <taxon>Thiotrichales</taxon>
        <taxon>Piscirickettsiaceae</taxon>
        <taxon>Methylophaga</taxon>
    </lineage>
</organism>
<comment type="similarity">
    <text evidence="2 4">Belongs to the glucose-6-phosphate 1-epimerase family.</text>
</comment>
<dbReference type="InterPro" id="IPR025532">
    <property type="entry name" value="G6P_1-epimerase"/>
</dbReference>
<dbReference type="eggNOG" id="COG0676">
    <property type="taxonomic scope" value="Bacteria"/>
</dbReference>
<sequence length="302" mass="34022">MQTIEQLKQQFAIADRLDFSMGPSECVMININTPHAKARITTQGAQVLSYRSADALHDLLFLSRLSRYGDRRAIRGGVPVCWPWFGVDPSGKGRPAHGFARNRVWDLIDVQQTENDGIKLILSLAPDPRDEPLWHCAYSLKMEIVIGEQLTLSLTTENLDKESFVISQALHTYFAVGNIEKTQVRGLSNHHYLDKVENFREKLQAGEIVFDGETDRVYLNSPDKLFIEDSDWARRIVVESSGSNTTIVWNPWDRVSTLKDMTDDSYQYFVCVETANAANNSISLAPGESHTISAGYRIMPLG</sequence>
<dbReference type="InterPro" id="IPR008183">
    <property type="entry name" value="Aldose_1/G6P_1-epimerase"/>
</dbReference>
<dbReference type="Gene3D" id="2.70.98.10">
    <property type="match status" value="1"/>
</dbReference>
<dbReference type="SUPFAM" id="SSF74650">
    <property type="entry name" value="Galactose mutarotase-like"/>
    <property type="match status" value="1"/>
</dbReference>